<comment type="caution">
    <text evidence="4">The sequence shown here is derived from an EMBL/GenBank/DDBJ whole genome shotgun (WGS) entry which is preliminary data.</text>
</comment>
<dbReference type="Gene3D" id="2.40.50.40">
    <property type="match status" value="2"/>
</dbReference>
<gene>
    <name evidence="4" type="ORF">EDB81DRAFT_852207</name>
</gene>
<name>A0A9P9JES2_9HYPO</name>
<dbReference type="AlphaFoldDB" id="A0A9P9JES2"/>
<dbReference type="InterPro" id="IPR023780">
    <property type="entry name" value="Chromo_domain"/>
</dbReference>
<evidence type="ECO:0000256" key="1">
    <source>
        <dbReference type="ARBA" id="ARBA00011353"/>
    </source>
</evidence>
<reference evidence="4" key="1">
    <citation type="journal article" date="2021" name="Nat. Commun.">
        <title>Genetic determinants of endophytism in the Arabidopsis root mycobiome.</title>
        <authorList>
            <person name="Mesny F."/>
            <person name="Miyauchi S."/>
            <person name="Thiergart T."/>
            <person name="Pickel B."/>
            <person name="Atanasova L."/>
            <person name="Karlsson M."/>
            <person name="Huettel B."/>
            <person name="Barry K.W."/>
            <person name="Haridas S."/>
            <person name="Chen C."/>
            <person name="Bauer D."/>
            <person name="Andreopoulos W."/>
            <person name="Pangilinan J."/>
            <person name="LaButti K."/>
            <person name="Riley R."/>
            <person name="Lipzen A."/>
            <person name="Clum A."/>
            <person name="Drula E."/>
            <person name="Henrissat B."/>
            <person name="Kohler A."/>
            <person name="Grigoriev I.V."/>
            <person name="Martin F.M."/>
            <person name="Hacquard S."/>
        </authorList>
    </citation>
    <scope>NUCLEOTIDE SEQUENCE</scope>
    <source>
        <strain evidence="4">MPI-CAGE-AT-0147</strain>
    </source>
</reference>
<dbReference type="CDD" id="cd00024">
    <property type="entry name" value="CD_CSD"/>
    <property type="match status" value="2"/>
</dbReference>
<proteinExistence type="predicted"/>
<sequence>MNSLIGRIFSSPLKQQARDAPDAQSPSTDKAKPMFGEGGVRSPLALGVVRRQSSGLASPRGQPGDGSSSPAADDDDASQNDDEHNGEQDKDVDMADVSLVPPSASKYGLLSPQVRRRSVRNSAVHTMDLDNNAEERGEGAIAATNNDDDYEGDDGDKQYMFTGILDHRWEGNAIEVLVAWEKGEATWEPEENLHRDAPESLFAYWESAGGRPLNPVDPELFVIFAIRKHSRNKKRLLVEWLGYDASENTWLPVAAVEETASEVVAEYWEGLKNKKKGNRAA</sequence>
<accession>A0A9P9JES2</accession>
<dbReference type="PROSITE" id="PS50013">
    <property type="entry name" value="CHROMO_2"/>
    <property type="match status" value="1"/>
</dbReference>
<evidence type="ECO:0000259" key="3">
    <source>
        <dbReference type="PROSITE" id="PS50013"/>
    </source>
</evidence>
<dbReference type="EMBL" id="JAGMUV010000003">
    <property type="protein sequence ID" value="KAH7165292.1"/>
    <property type="molecule type" value="Genomic_DNA"/>
</dbReference>
<evidence type="ECO:0000256" key="2">
    <source>
        <dbReference type="SAM" id="MobiDB-lite"/>
    </source>
</evidence>
<feature type="region of interest" description="Disordered" evidence="2">
    <location>
        <begin position="1"/>
        <end position="137"/>
    </location>
</feature>
<evidence type="ECO:0000313" key="5">
    <source>
        <dbReference type="Proteomes" id="UP000738349"/>
    </source>
</evidence>
<protein>
    <recommendedName>
        <fullName evidence="3">Chromo domain-containing protein</fullName>
    </recommendedName>
</protein>
<dbReference type="SUPFAM" id="SSF54160">
    <property type="entry name" value="Chromo domain-like"/>
    <property type="match status" value="2"/>
</dbReference>
<feature type="compositionally biased region" description="Basic and acidic residues" evidence="2">
    <location>
        <begin position="81"/>
        <end position="93"/>
    </location>
</feature>
<keyword evidence="5" id="KW-1185">Reference proteome</keyword>
<dbReference type="GO" id="GO:0006338">
    <property type="term" value="P:chromatin remodeling"/>
    <property type="evidence" value="ECO:0007669"/>
    <property type="project" value="UniProtKB-ARBA"/>
</dbReference>
<comment type="subunit">
    <text evidence="1">Component of the NuA4 histone acetyltransferase complex.</text>
</comment>
<dbReference type="OrthoDB" id="433924at2759"/>
<dbReference type="Proteomes" id="UP000738349">
    <property type="component" value="Unassembled WGS sequence"/>
</dbReference>
<feature type="domain" description="Chromo" evidence="3">
    <location>
        <begin position="221"/>
        <end position="279"/>
    </location>
</feature>
<dbReference type="InterPro" id="IPR016197">
    <property type="entry name" value="Chromo-like_dom_sf"/>
</dbReference>
<evidence type="ECO:0000313" key="4">
    <source>
        <dbReference type="EMBL" id="KAH7165292.1"/>
    </source>
</evidence>
<dbReference type="Pfam" id="PF00385">
    <property type="entry name" value="Chromo"/>
    <property type="match status" value="1"/>
</dbReference>
<dbReference type="InterPro" id="IPR000953">
    <property type="entry name" value="Chromo/chromo_shadow_dom"/>
</dbReference>
<organism evidence="4 5">
    <name type="scientific">Dactylonectria macrodidyma</name>
    <dbReference type="NCBI Taxonomy" id="307937"/>
    <lineage>
        <taxon>Eukaryota</taxon>
        <taxon>Fungi</taxon>
        <taxon>Dikarya</taxon>
        <taxon>Ascomycota</taxon>
        <taxon>Pezizomycotina</taxon>
        <taxon>Sordariomycetes</taxon>
        <taxon>Hypocreomycetidae</taxon>
        <taxon>Hypocreales</taxon>
        <taxon>Nectriaceae</taxon>
        <taxon>Dactylonectria</taxon>
    </lineage>
</organism>